<protein>
    <submittedName>
        <fullName evidence="1">Uncharacterized protein</fullName>
    </submittedName>
</protein>
<dbReference type="EMBL" id="DRBS01000359">
    <property type="protein sequence ID" value="HDD45116.1"/>
    <property type="molecule type" value="Genomic_DNA"/>
</dbReference>
<dbReference type="Gene3D" id="3.30.2010.20">
    <property type="match status" value="1"/>
</dbReference>
<reference evidence="1" key="1">
    <citation type="journal article" date="2020" name="mSystems">
        <title>Genome- and Community-Level Interaction Insights into Carbon Utilization and Element Cycling Functions of Hydrothermarchaeota in Hydrothermal Sediment.</title>
        <authorList>
            <person name="Zhou Z."/>
            <person name="Liu Y."/>
            <person name="Xu W."/>
            <person name="Pan J."/>
            <person name="Luo Z.H."/>
            <person name="Li M."/>
        </authorList>
    </citation>
    <scope>NUCLEOTIDE SEQUENCE [LARGE SCALE GENOMIC DNA]</scope>
    <source>
        <strain evidence="1">HyVt-233</strain>
    </source>
</reference>
<organism evidence="1">
    <name type="scientific">Desulfofervidus auxilii</name>
    <dbReference type="NCBI Taxonomy" id="1621989"/>
    <lineage>
        <taxon>Bacteria</taxon>
        <taxon>Pseudomonadati</taxon>
        <taxon>Thermodesulfobacteriota</taxon>
        <taxon>Candidatus Desulfofervidia</taxon>
        <taxon>Candidatus Desulfofervidales</taxon>
        <taxon>Candidatus Desulfofervidaceae</taxon>
        <taxon>Candidatus Desulfofervidus</taxon>
    </lineage>
</organism>
<dbReference type="InterPro" id="IPR010428">
    <property type="entry name" value="Zincin_1"/>
</dbReference>
<dbReference type="Proteomes" id="UP000886289">
    <property type="component" value="Unassembled WGS sequence"/>
</dbReference>
<dbReference type="Pfam" id="PF06262">
    <property type="entry name" value="Zincin_1"/>
    <property type="match status" value="1"/>
</dbReference>
<name>A0A7C0U3R5_DESA2</name>
<evidence type="ECO:0000313" key="1">
    <source>
        <dbReference type="EMBL" id="HDD45116.1"/>
    </source>
</evidence>
<sequence>MKVIGQIRIGDDNDILHKYDTEFEVNDEDELIDIVEETLIEELANYLGISEKEVKENKTDFGDPEFFGITYDKCVCKECPDKEICEYRKNGEFCEYSHIPYTASFIKEKEVNND</sequence>
<gene>
    <name evidence="1" type="ORF">ENG63_09710</name>
</gene>
<accession>A0A7C0U3R5</accession>
<comment type="caution">
    <text evidence="1">The sequence shown here is derived from an EMBL/GenBank/DDBJ whole genome shotgun (WGS) entry which is preliminary data.</text>
</comment>
<dbReference type="AlphaFoldDB" id="A0A7C0U3R5"/>
<dbReference type="InterPro" id="IPR038555">
    <property type="entry name" value="Zincin_1_sf"/>
</dbReference>
<proteinExistence type="predicted"/>